<keyword evidence="8" id="KW-1185">Reference proteome</keyword>
<evidence type="ECO:0000313" key="7">
    <source>
        <dbReference type="EMBL" id="KAF4304867.1"/>
    </source>
</evidence>
<comment type="caution">
    <text evidence="7">The sequence shown here is derived from an EMBL/GenBank/DDBJ whole genome shotgun (WGS) entry which is preliminary data.</text>
</comment>
<proteinExistence type="inferred from homology"/>
<dbReference type="AlphaFoldDB" id="A0A8H4IR30"/>
<dbReference type="PANTHER" id="PTHR23061">
    <property type="entry name" value="DNA POLYMERASE 2 ALPHA 70 KDA SUBUNIT"/>
    <property type="match status" value="1"/>
</dbReference>
<dbReference type="Proteomes" id="UP000572817">
    <property type="component" value="Unassembled WGS sequence"/>
</dbReference>
<organism evidence="7 8">
    <name type="scientific">Botryosphaeria dothidea</name>
    <dbReference type="NCBI Taxonomy" id="55169"/>
    <lineage>
        <taxon>Eukaryota</taxon>
        <taxon>Fungi</taxon>
        <taxon>Dikarya</taxon>
        <taxon>Ascomycota</taxon>
        <taxon>Pezizomycotina</taxon>
        <taxon>Dothideomycetes</taxon>
        <taxon>Dothideomycetes incertae sedis</taxon>
        <taxon>Botryosphaeriales</taxon>
        <taxon>Botryosphaeriaceae</taxon>
        <taxon>Botryosphaeria</taxon>
    </lineage>
</organism>
<keyword evidence="5" id="KW-0539">Nucleus</keyword>
<keyword evidence="4" id="KW-0235">DNA replication</keyword>
<accession>A0A8H4IR30</accession>
<dbReference type="InterPro" id="IPR007185">
    <property type="entry name" value="DNA_pol_a/d/e_bsu"/>
</dbReference>
<reference evidence="7" key="1">
    <citation type="submission" date="2020-04" db="EMBL/GenBank/DDBJ databases">
        <title>Genome Assembly and Annotation of Botryosphaeria dothidea sdau 11-99, a Latent Pathogen of Apple Fruit Ring Rot in China.</title>
        <authorList>
            <person name="Yu C."/>
            <person name="Diao Y."/>
            <person name="Lu Q."/>
            <person name="Zhao J."/>
            <person name="Cui S."/>
            <person name="Peng C."/>
            <person name="He B."/>
            <person name="Liu H."/>
        </authorList>
    </citation>
    <scope>NUCLEOTIDE SEQUENCE [LARGE SCALE GENOMIC DNA]</scope>
    <source>
        <strain evidence="7">Sdau11-99</strain>
    </source>
</reference>
<dbReference type="Pfam" id="PF04042">
    <property type="entry name" value="DNA_pol_E_B"/>
    <property type="match status" value="1"/>
</dbReference>
<feature type="domain" description="DNA polymerase alpha/delta/epsilon subunit B" evidence="6">
    <location>
        <begin position="5"/>
        <end position="213"/>
    </location>
</feature>
<dbReference type="Gene3D" id="3.60.21.60">
    <property type="match status" value="2"/>
</dbReference>
<evidence type="ECO:0000256" key="4">
    <source>
        <dbReference type="ARBA" id="ARBA00022705"/>
    </source>
</evidence>
<evidence type="ECO:0000256" key="5">
    <source>
        <dbReference type="ARBA" id="ARBA00023242"/>
    </source>
</evidence>
<dbReference type="PANTHER" id="PTHR23061:SF12">
    <property type="entry name" value="DNA POLYMERASE ALPHA SUBUNIT B"/>
    <property type="match status" value="1"/>
</dbReference>
<comment type="subcellular location">
    <subcellularLocation>
        <location evidence="1">Nucleus</location>
    </subcellularLocation>
</comment>
<protein>
    <recommendedName>
        <fullName evidence="3">DNA polymerase alpha subunit B</fullName>
    </recommendedName>
</protein>
<sequence>METVLESRPDLLVLNGPFLDIEHPSVLNGDFEIPDSAIPNPDKATLKDVLRYHISQPINQLVAQHPSITIIIQPSVRDAINKHASYPQDRLKRQEFGLPRQASIVTNPVTVSINEIVVGINSLDILDMLRREECVSDKAKMTNAMARWGANIISQRSFCPDGSVVAEGEEDSEKVDILPIGAPLDTSFLKLTEWLNVRPDILITPSALTPFAKVLNSVLMINPGTLSKKRGPGTFARMTVLPVTITDEEREKNDVVAHKLFERARVDIVHI</sequence>
<dbReference type="GO" id="GO:0003677">
    <property type="term" value="F:DNA binding"/>
    <property type="evidence" value="ECO:0007669"/>
    <property type="project" value="InterPro"/>
</dbReference>
<evidence type="ECO:0000313" key="8">
    <source>
        <dbReference type="Proteomes" id="UP000572817"/>
    </source>
</evidence>
<evidence type="ECO:0000256" key="3">
    <source>
        <dbReference type="ARBA" id="ARBA00018596"/>
    </source>
</evidence>
<comment type="similarity">
    <text evidence="2">Belongs to the DNA polymerase alpha subunit B family.</text>
</comment>
<evidence type="ECO:0000259" key="6">
    <source>
        <dbReference type="Pfam" id="PF04042"/>
    </source>
</evidence>
<dbReference type="OrthoDB" id="336885at2759"/>
<gene>
    <name evidence="7" type="ORF">GTA08_BOTSDO14192</name>
</gene>
<dbReference type="GO" id="GO:0006270">
    <property type="term" value="P:DNA replication initiation"/>
    <property type="evidence" value="ECO:0007669"/>
    <property type="project" value="TreeGrafter"/>
</dbReference>
<dbReference type="EMBL" id="WWBZ02000041">
    <property type="protein sequence ID" value="KAF4304867.1"/>
    <property type="molecule type" value="Genomic_DNA"/>
</dbReference>
<dbReference type="GO" id="GO:0005658">
    <property type="term" value="C:alpha DNA polymerase:primase complex"/>
    <property type="evidence" value="ECO:0007669"/>
    <property type="project" value="TreeGrafter"/>
</dbReference>
<name>A0A8H4IR30_9PEZI</name>
<evidence type="ECO:0000256" key="1">
    <source>
        <dbReference type="ARBA" id="ARBA00004123"/>
    </source>
</evidence>
<dbReference type="InterPro" id="IPR016722">
    <property type="entry name" value="DNA_pol_alpha_bsu"/>
</dbReference>
<evidence type="ECO:0000256" key="2">
    <source>
        <dbReference type="ARBA" id="ARBA00007299"/>
    </source>
</evidence>